<evidence type="ECO:0000313" key="1">
    <source>
        <dbReference type="EMBL" id="ABM28607.1"/>
    </source>
</evidence>
<organism evidence="1 2">
    <name type="scientific">Nitratidesulfovibrio vulgaris (strain DP4)</name>
    <name type="common">Desulfovibrio vulgaris</name>
    <dbReference type="NCBI Taxonomy" id="391774"/>
    <lineage>
        <taxon>Bacteria</taxon>
        <taxon>Pseudomonadati</taxon>
        <taxon>Thermodesulfobacteriota</taxon>
        <taxon>Desulfovibrionia</taxon>
        <taxon>Desulfovibrionales</taxon>
        <taxon>Desulfovibrionaceae</taxon>
        <taxon>Nitratidesulfovibrio</taxon>
    </lineage>
</organism>
<proteinExistence type="predicted"/>
<gene>
    <name evidence="1" type="ordered locus">Dvul_1590</name>
</gene>
<dbReference type="Proteomes" id="UP000009173">
    <property type="component" value="Chromosome"/>
</dbReference>
<sequence>MARRRLSSLQDLLDFFGERCTGRDDPFFAVDDFQALRAAVDGIIKRMPGIGFFSPSRRLSCFYTVCRHFEALVERGMLSLDDAVTALDVLRVESRKFRKAARVFRRRFARERTGCESVNTLLCRCYGDNMGCL</sequence>
<dbReference type="EMBL" id="CP000527">
    <property type="protein sequence ID" value="ABM28607.1"/>
    <property type="molecule type" value="Genomic_DNA"/>
</dbReference>
<protein>
    <submittedName>
        <fullName evidence="1">Uncharacterized protein</fullName>
    </submittedName>
</protein>
<dbReference type="RefSeq" id="WP_010938833.1">
    <property type="nucleotide sequence ID" value="NC_008751.1"/>
</dbReference>
<accession>A0A0H3A8H6</accession>
<dbReference type="HOGENOM" id="CLU_1892876_0_0_7"/>
<reference evidence="2" key="1">
    <citation type="journal article" date="2009" name="Environ. Microbiol.">
        <title>Contribution of mobile genetic elements to Desulfovibrio vulgaris genome plasticity.</title>
        <authorList>
            <person name="Walker C.B."/>
            <person name="Stolyar S."/>
            <person name="Chivian D."/>
            <person name="Pinel N."/>
            <person name="Gabster J.A."/>
            <person name="Dehal P.S."/>
            <person name="He Z."/>
            <person name="Yang Z.K."/>
            <person name="Yen H.C."/>
            <person name="Zhou J."/>
            <person name="Wall J.D."/>
            <person name="Hazen T.C."/>
            <person name="Arkin A.P."/>
            <person name="Stahl D.A."/>
        </authorList>
    </citation>
    <scope>NUCLEOTIDE SEQUENCE [LARGE SCALE GENOMIC DNA]</scope>
    <source>
        <strain evidence="2">DP4</strain>
    </source>
</reference>
<dbReference type="KEGG" id="dvl:Dvul_1590"/>
<name>A0A0H3A8H6_NITV4</name>
<dbReference type="AlphaFoldDB" id="A0A0H3A8H6"/>
<evidence type="ECO:0000313" key="2">
    <source>
        <dbReference type="Proteomes" id="UP000009173"/>
    </source>
</evidence>